<feature type="region of interest" description="Disordered" evidence="1">
    <location>
        <begin position="220"/>
        <end position="300"/>
    </location>
</feature>
<feature type="compositionally biased region" description="Low complexity" evidence="1">
    <location>
        <begin position="231"/>
        <end position="241"/>
    </location>
</feature>
<keyword evidence="3" id="KW-1185">Reference proteome</keyword>
<sequence>MTKRSPEFFSELVAAIAETGSIAAAAKVCRCSTSAVWSWLASSAKGEAGFEVEWMGETVPLHVAAKQATRLVSANILDRFRHRLLGTEEVCRFQGKTVYKRDPALDLYSDQDLEDLGITTRYLKDADGNFVEERQFVQPPVAAVLAYLAAEWPKTWSARSTSTVEIKSTGVQVIKHEYGQAKPKASVPVEIVQEAPTLAPPSPVEVVADDDLADLLGEESEPVELEPIMQEEPTPVVAAEPEPVPSTPTQGLTELQRELLSRLKAGPGATRSAPVRPTGGAADHREDGIGAGQPLPGAVL</sequence>
<evidence type="ECO:0000256" key="1">
    <source>
        <dbReference type="SAM" id="MobiDB-lite"/>
    </source>
</evidence>
<dbReference type="AlphaFoldDB" id="A0A7S9D5A4"/>
<evidence type="ECO:0000313" key="3">
    <source>
        <dbReference type="Proteomes" id="UP000594621"/>
    </source>
</evidence>
<reference evidence="2 3" key="1">
    <citation type="submission" date="2020-09" db="EMBL/GenBank/DDBJ databases">
        <title>Complete genomes of bradyrhizobia occurring on native shrubby legumes in Australia.</title>
        <authorList>
            <person name="Lafay B."/>
        </authorList>
    </citation>
    <scope>NUCLEOTIDE SEQUENCE [LARGE SCALE GENOMIC DNA]</scope>
    <source>
        <strain evidence="2 3">BDV5040</strain>
    </source>
</reference>
<dbReference type="Proteomes" id="UP000594621">
    <property type="component" value="Chromosome"/>
</dbReference>
<name>A0A7S9D5A4_9BRAD</name>
<proteinExistence type="predicted"/>
<accession>A0A7S9D5A4</accession>
<dbReference type="RefSeq" id="WP_195801046.1">
    <property type="nucleotide sequence ID" value="NZ_CP061379.1"/>
</dbReference>
<protein>
    <submittedName>
        <fullName evidence="2">Uncharacterized protein</fullName>
    </submittedName>
</protein>
<evidence type="ECO:0000313" key="2">
    <source>
        <dbReference type="EMBL" id="QPF91479.1"/>
    </source>
</evidence>
<organism evidence="2 3">
    <name type="scientific">Bradyrhizobium commune</name>
    <dbReference type="NCBI Taxonomy" id="83627"/>
    <lineage>
        <taxon>Bacteria</taxon>
        <taxon>Pseudomonadati</taxon>
        <taxon>Pseudomonadota</taxon>
        <taxon>Alphaproteobacteria</taxon>
        <taxon>Hyphomicrobiales</taxon>
        <taxon>Nitrobacteraceae</taxon>
        <taxon>Bradyrhizobium</taxon>
    </lineage>
</organism>
<dbReference type="KEGG" id="bcou:IC761_34430"/>
<gene>
    <name evidence="2" type="ORF">IC761_34430</name>
</gene>
<dbReference type="EMBL" id="CP061379">
    <property type="protein sequence ID" value="QPF91479.1"/>
    <property type="molecule type" value="Genomic_DNA"/>
</dbReference>